<dbReference type="AlphaFoldDB" id="A0A5Q4ZYM7"/>
<feature type="transmembrane region" description="Helical" evidence="1">
    <location>
        <begin position="44"/>
        <end position="64"/>
    </location>
</feature>
<keyword evidence="1" id="KW-0472">Membrane</keyword>
<evidence type="ECO:0000313" key="2">
    <source>
        <dbReference type="EMBL" id="VVV06973.1"/>
    </source>
</evidence>
<feature type="transmembrane region" description="Helical" evidence="1">
    <location>
        <begin position="12"/>
        <end position="32"/>
    </location>
</feature>
<gene>
    <name evidence="2" type="ORF">AW0309160_04467</name>
</gene>
<reference evidence="2" key="1">
    <citation type="submission" date="2019-09" db="EMBL/GenBank/DDBJ databases">
        <authorList>
            <person name="Hjerde E."/>
        </authorList>
    </citation>
    <scope>NUCLEOTIDE SEQUENCE [LARGE SCALE GENOMIC DNA]</scope>
    <source>
        <strain evidence="2">06/09/160</strain>
        <plasmid evidence="2">pAWOD_2</plasmid>
    </source>
</reference>
<keyword evidence="1" id="KW-1133">Transmembrane helix</keyword>
<name>A0A5Q4ZYM7_9GAMM</name>
<organism evidence="2">
    <name type="scientific">Aliivibrio wodanis</name>
    <dbReference type="NCBI Taxonomy" id="80852"/>
    <lineage>
        <taxon>Bacteria</taxon>
        <taxon>Pseudomonadati</taxon>
        <taxon>Pseudomonadota</taxon>
        <taxon>Gammaproteobacteria</taxon>
        <taxon>Vibrionales</taxon>
        <taxon>Vibrionaceae</taxon>
        <taxon>Aliivibrio</taxon>
    </lineage>
</organism>
<keyword evidence="1" id="KW-0812">Transmembrane</keyword>
<geneLocation type="plasmid" evidence="2">
    <name>pAWOD_2</name>
</geneLocation>
<accession>A0A5Q4ZYM7</accession>
<sequence>MKRFRGLIATTFYFMFVASILGNFFFVIFIQYKRINGENLNIESGVYELLILMTSLLFGLMLFLNKKRFEQIRNIKR</sequence>
<evidence type="ECO:0000256" key="1">
    <source>
        <dbReference type="SAM" id="Phobius"/>
    </source>
</evidence>
<proteinExistence type="predicted"/>
<keyword evidence="2" id="KW-0614">Plasmid</keyword>
<dbReference type="EMBL" id="LR721753">
    <property type="protein sequence ID" value="VVV06973.1"/>
    <property type="molecule type" value="Genomic_DNA"/>
</dbReference>
<protein>
    <submittedName>
        <fullName evidence="2">Uncharacterized protein</fullName>
    </submittedName>
</protein>